<keyword evidence="1" id="KW-1133">Transmembrane helix</keyword>
<accession>A0ABT7WD69</accession>
<dbReference type="EMBL" id="JAUDUY010000002">
    <property type="protein sequence ID" value="MDM9630851.1"/>
    <property type="molecule type" value="Genomic_DNA"/>
</dbReference>
<dbReference type="Proteomes" id="UP001174839">
    <property type="component" value="Unassembled WGS sequence"/>
</dbReference>
<comment type="caution">
    <text evidence="2">The sequence shown here is derived from an EMBL/GenBank/DDBJ whole genome shotgun (WGS) entry which is preliminary data.</text>
</comment>
<keyword evidence="1" id="KW-0472">Membrane</keyword>
<proteinExistence type="predicted"/>
<organism evidence="2 3">
    <name type="scientific">Robiginitalea aurantiaca</name>
    <dbReference type="NCBI Taxonomy" id="3056915"/>
    <lineage>
        <taxon>Bacteria</taxon>
        <taxon>Pseudomonadati</taxon>
        <taxon>Bacteroidota</taxon>
        <taxon>Flavobacteriia</taxon>
        <taxon>Flavobacteriales</taxon>
        <taxon>Flavobacteriaceae</taxon>
        <taxon>Robiginitalea</taxon>
    </lineage>
</organism>
<feature type="transmembrane region" description="Helical" evidence="1">
    <location>
        <begin position="38"/>
        <end position="60"/>
    </location>
</feature>
<reference evidence="2" key="1">
    <citation type="submission" date="2023-06" db="EMBL/GenBank/DDBJ databases">
        <title>Robiginitalea aurantiacus sp. nov. and Algoriphagus sediminis sp. nov., isolated from coastal sediment.</title>
        <authorList>
            <person name="Zhou Z.Y."/>
            <person name="An J."/>
            <person name="Jia Y.W."/>
            <person name="Du Z.J."/>
        </authorList>
    </citation>
    <scope>NUCLEOTIDE SEQUENCE</scope>
    <source>
        <strain evidence="2">M39</strain>
    </source>
</reference>
<evidence type="ECO:0000313" key="2">
    <source>
        <dbReference type="EMBL" id="MDM9630851.1"/>
    </source>
</evidence>
<feature type="transmembrane region" description="Helical" evidence="1">
    <location>
        <begin position="6"/>
        <end position="26"/>
    </location>
</feature>
<keyword evidence="3" id="KW-1185">Reference proteome</keyword>
<protein>
    <submittedName>
        <fullName evidence="2">Uncharacterized protein</fullName>
    </submittedName>
</protein>
<dbReference type="RefSeq" id="WP_289724215.1">
    <property type="nucleotide sequence ID" value="NZ_JAUDUY010000002.1"/>
</dbReference>
<name>A0ABT7WD69_9FLAO</name>
<keyword evidence="1" id="KW-0812">Transmembrane</keyword>
<sequence length="62" mass="7475">MFTTGQLIFAIAFVLVFVAVIIRMYRKDRNWQREQYKGVVWVLIFFIGFVSLLVFLKYILRP</sequence>
<evidence type="ECO:0000313" key="3">
    <source>
        <dbReference type="Proteomes" id="UP001174839"/>
    </source>
</evidence>
<evidence type="ECO:0000256" key="1">
    <source>
        <dbReference type="SAM" id="Phobius"/>
    </source>
</evidence>
<gene>
    <name evidence="2" type="ORF">QU605_05180</name>
</gene>